<proteinExistence type="inferred from homology"/>
<keyword evidence="13" id="KW-1185">Reference proteome</keyword>
<evidence type="ECO:0000256" key="8">
    <source>
        <dbReference type="ARBA" id="ARBA00039866"/>
    </source>
</evidence>
<dbReference type="Proteomes" id="UP000198461">
    <property type="component" value="Unassembled WGS sequence"/>
</dbReference>
<dbReference type="SMART" id="SM00563">
    <property type="entry name" value="PlsC"/>
    <property type="match status" value="1"/>
</dbReference>
<evidence type="ECO:0000256" key="6">
    <source>
        <dbReference type="ARBA" id="ARBA00038095"/>
    </source>
</evidence>
<sequence length="575" mass="65530">MIDIEHHLRTRLGDNIDRTTGQLMVKVLRALLHEDEINQFIMENRHLRGFAFLERVLDYFDFDFMVSPEQLNAIPPQGRLIIVANHPIGSLDGLALLKLVRMVRPDVRIVANELLSLIEPLDDLFIPVDNMRERGAGYKSQYKAMLAALQREEAIIIFPAGEVSRIRPHGVRDGRWKSGFIKLAQKTGAPVQPIYVDARNSPLFYSLSAIYKPLGTLMLAQEMFNKTHQTIRFHVSLPIPARALRESTLPRKQLAQQMRRYTYLLRKPKKLRRKALFPTLEAIAPAVDRTELHDAIQQAQRLGETADGKQILLLDYADDNPVMREIGRLRELTFRSVEEGTGKQLDLDKFDPLYQHLVLWDEKEREIVGAYRIGHGPTLLEKAGESGFYSRTLFEFEPALQARLPESIELGRSFVQPRYWGRRSLDYLWYGIGAYLKAHPEIRYMHGPVSLSDAYPPTAKALIALFYSLQFPPQAPLVRPTRPFVVPEAIRLQWGEAFSGDYASALKQLNRALSQLGVKLPTLYKQYGEIATPGGCEYAGFNIDPAFNHCVDGFVMVDTARLDLRKRARYMGAGP</sequence>
<keyword evidence="2" id="KW-0444">Lipid biosynthesis</keyword>
<dbReference type="InterPro" id="IPR045746">
    <property type="entry name" value="ACT14924-like_Acyltransf_dom"/>
</dbReference>
<evidence type="ECO:0000313" key="12">
    <source>
        <dbReference type="EMBL" id="SIN70099.1"/>
    </source>
</evidence>
<reference evidence="12 13" key="1">
    <citation type="submission" date="2016-11" db="EMBL/GenBank/DDBJ databases">
        <authorList>
            <person name="Jaros S."/>
            <person name="Januszkiewicz K."/>
            <person name="Wedrychowicz H."/>
        </authorList>
    </citation>
    <scope>NUCLEOTIDE SEQUENCE [LARGE SCALE GENOMIC DNA]</scope>
    <source>
        <strain evidence="12 13">DSM 17737</strain>
    </source>
</reference>
<comment type="function">
    <text evidence="9">Catalyzes the first step in the biosynthesis of ornithine lipids, which are phosphorus-free membrane lipids. Catalyzes the 3-hydroxyacyl-acyl carrier protein-dependent acylation of ornithine to form lyso-ornithine lipid (LOL).</text>
</comment>
<comment type="similarity">
    <text evidence="6">Belongs to the acetyltransferase family. OlsB subfamily.</text>
</comment>
<dbReference type="AlphaFoldDB" id="A0A1N6DGZ8"/>
<evidence type="ECO:0000313" key="13">
    <source>
        <dbReference type="Proteomes" id="UP000198461"/>
    </source>
</evidence>
<dbReference type="GO" id="GO:0043810">
    <property type="term" value="F:ornithine-acyl [acyl carrier protein] N-acyltransferase activity"/>
    <property type="evidence" value="ECO:0007669"/>
    <property type="project" value="UniProtKB-EC"/>
</dbReference>
<dbReference type="PANTHER" id="PTHR37323">
    <property type="entry name" value="GCN5-RELATED N-ACETYLTRANSFERASE"/>
    <property type="match status" value="1"/>
</dbReference>
<keyword evidence="5" id="KW-0012">Acyltransferase</keyword>
<keyword evidence="4" id="KW-0443">Lipid metabolism</keyword>
<dbReference type="OrthoDB" id="1113830at2"/>
<comment type="catalytic activity">
    <reaction evidence="10">
        <text>a (3R)-hydroxyacyl-[ACP] + L-ornithine = a lyso-ornithine lipid + holo-[ACP] + H(+)</text>
        <dbReference type="Rhea" id="RHEA:20633"/>
        <dbReference type="Rhea" id="RHEA-COMP:9685"/>
        <dbReference type="Rhea" id="RHEA-COMP:9945"/>
        <dbReference type="ChEBI" id="CHEBI:15378"/>
        <dbReference type="ChEBI" id="CHEBI:46911"/>
        <dbReference type="ChEBI" id="CHEBI:64479"/>
        <dbReference type="ChEBI" id="CHEBI:78827"/>
        <dbReference type="ChEBI" id="CHEBI:138482"/>
        <dbReference type="EC" id="2.3.2.30"/>
    </reaction>
    <physiologicalReaction direction="left-to-right" evidence="10">
        <dbReference type="Rhea" id="RHEA:20634"/>
    </physiologicalReaction>
</comment>
<evidence type="ECO:0000256" key="1">
    <source>
        <dbReference type="ARBA" id="ARBA00005189"/>
    </source>
</evidence>
<evidence type="ECO:0000256" key="5">
    <source>
        <dbReference type="ARBA" id="ARBA00023315"/>
    </source>
</evidence>
<dbReference type="PANTHER" id="PTHR37323:SF1">
    <property type="entry name" value="L-ORNITHINE N(ALPHA)-ACYLTRANSFERASE"/>
    <property type="match status" value="1"/>
</dbReference>
<evidence type="ECO:0000256" key="2">
    <source>
        <dbReference type="ARBA" id="ARBA00022516"/>
    </source>
</evidence>
<organism evidence="12 13">
    <name type="scientific">Sulfurivirga caldicuralii</name>
    <dbReference type="NCBI Taxonomy" id="364032"/>
    <lineage>
        <taxon>Bacteria</taxon>
        <taxon>Pseudomonadati</taxon>
        <taxon>Pseudomonadota</taxon>
        <taxon>Gammaproteobacteria</taxon>
        <taxon>Thiotrichales</taxon>
        <taxon>Piscirickettsiaceae</taxon>
        <taxon>Sulfurivirga</taxon>
    </lineage>
</organism>
<dbReference type="Pfam" id="PF19576">
    <property type="entry name" value="Acyltransf_2"/>
    <property type="match status" value="1"/>
</dbReference>
<accession>A0A1N6DGZ8</accession>
<dbReference type="EC" id="2.3.2.30" evidence="7"/>
<comment type="pathway">
    <text evidence="1">Lipid metabolism.</text>
</comment>
<dbReference type="InterPro" id="IPR016181">
    <property type="entry name" value="Acyl_CoA_acyltransferase"/>
</dbReference>
<dbReference type="RefSeq" id="WP_074200485.1">
    <property type="nucleotide sequence ID" value="NZ_FSRE01000001.1"/>
</dbReference>
<evidence type="ECO:0000256" key="9">
    <source>
        <dbReference type="ARBA" id="ARBA00045724"/>
    </source>
</evidence>
<dbReference type="CDD" id="cd07986">
    <property type="entry name" value="LPLAT_ACT14924-like"/>
    <property type="match status" value="1"/>
</dbReference>
<dbReference type="InterPro" id="IPR002123">
    <property type="entry name" value="Plipid/glycerol_acylTrfase"/>
</dbReference>
<dbReference type="GO" id="GO:0006629">
    <property type="term" value="P:lipid metabolic process"/>
    <property type="evidence" value="ECO:0007669"/>
    <property type="project" value="UniProtKB-KW"/>
</dbReference>
<name>A0A1N6DGZ8_9GAMM</name>
<evidence type="ECO:0000256" key="10">
    <source>
        <dbReference type="ARBA" id="ARBA00047785"/>
    </source>
</evidence>
<evidence type="ECO:0000256" key="7">
    <source>
        <dbReference type="ARBA" id="ARBA00039058"/>
    </source>
</evidence>
<protein>
    <recommendedName>
        <fullName evidence="8">L-ornithine N(alpha)-acyltransferase</fullName>
        <ecNumber evidence="7">2.3.2.30</ecNumber>
    </recommendedName>
</protein>
<gene>
    <name evidence="12" type="ORF">SAMN05443662_0141</name>
</gene>
<feature type="domain" description="Phospholipid/glycerol acyltransferase" evidence="11">
    <location>
        <begin position="80"/>
        <end position="199"/>
    </location>
</feature>
<evidence type="ECO:0000259" key="11">
    <source>
        <dbReference type="SMART" id="SM00563"/>
    </source>
</evidence>
<dbReference type="STRING" id="364032.SAMN05443662_0141"/>
<dbReference type="InterPro" id="IPR052351">
    <property type="entry name" value="Ornithine_N-alpha-AT"/>
</dbReference>
<evidence type="ECO:0000256" key="4">
    <source>
        <dbReference type="ARBA" id="ARBA00023098"/>
    </source>
</evidence>
<dbReference type="Pfam" id="PF13444">
    <property type="entry name" value="Acetyltransf_5"/>
    <property type="match status" value="1"/>
</dbReference>
<dbReference type="EMBL" id="FSRE01000001">
    <property type="protein sequence ID" value="SIN70099.1"/>
    <property type="molecule type" value="Genomic_DNA"/>
</dbReference>
<dbReference type="SUPFAM" id="SSF55729">
    <property type="entry name" value="Acyl-CoA N-acyltransferases (Nat)"/>
    <property type="match status" value="1"/>
</dbReference>
<dbReference type="SUPFAM" id="SSF69593">
    <property type="entry name" value="Glycerol-3-phosphate (1)-acyltransferase"/>
    <property type="match status" value="1"/>
</dbReference>
<dbReference type="Gene3D" id="3.40.630.30">
    <property type="match status" value="1"/>
</dbReference>
<evidence type="ECO:0000256" key="3">
    <source>
        <dbReference type="ARBA" id="ARBA00022679"/>
    </source>
</evidence>
<keyword evidence="3" id="KW-0808">Transferase</keyword>